<sequence>MLYLITDTYLGHQNMLKSCGRPARFTNLILDNCRKMVRSNDTLIHLGDVVWNEEELMRFMKLPGHKVLVRGNHDKKSTPYYMEAGFDLVVDSMMMTLQGIQILFLYVPQYGHTADINIHGHQHDLHYEDVFHRYWPLALEHMGDKPLPLDDKTVGVLQSWGKRGRNPSKKEIYALHQGYLGAATTRDYIGNTKAAMPKPLCFWADDGTEHMVGNDDAACFHYHTGCIFLAMQRDIFEQQLGEQTYTAVQLPWEGARFTQPYRIIEQQAGTVRSESSPFASNMVLCWFHVAGFAGK</sequence>
<dbReference type="Gene3D" id="3.60.21.10">
    <property type="match status" value="1"/>
</dbReference>
<dbReference type="OrthoDB" id="5380073at2"/>
<keyword evidence="2" id="KW-0378">Hydrolase</keyword>
<gene>
    <name evidence="2" type="ORF">ERS852385_01779</name>
</gene>
<dbReference type="EMBL" id="CYYU01000015">
    <property type="protein sequence ID" value="CUN95408.1"/>
    <property type="molecule type" value="Genomic_DNA"/>
</dbReference>
<feature type="domain" description="Calcineurin-like phosphoesterase" evidence="1">
    <location>
        <begin position="5"/>
        <end position="141"/>
    </location>
</feature>
<dbReference type="InterPro" id="IPR004843">
    <property type="entry name" value="Calcineurin-like_PHP"/>
</dbReference>
<evidence type="ECO:0000313" key="2">
    <source>
        <dbReference type="EMBL" id="CUN95408.1"/>
    </source>
</evidence>
<dbReference type="SUPFAM" id="SSF56300">
    <property type="entry name" value="Metallo-dependent phosphatases"/>
    <property type="match status" value="1"/>
</dbReference>
<dbReference type="GO" id="GO:0016787">
    <property type="term" value="F:hydrolase activity"/>
    <property type="evidence" value="ECO:0007669"/>
    <property type="project" value="UniProtKB-KW"/>
</dbReference>
<evidence type="ECO:0000259" key="1">
    <source>
        <dbReference type="Pfam" id="PF00149"/>
    </source>
</evidence>
<protein>
    <submittedName>
        <fullName evidence="2">Predicted phosphoesterase or phosphohydrolase</fullName>
    </submittedName>
</protein>
<evidence type="ECO:0000313" key="3">
    <source>
        <dbReference type="Proteomes" id="UP000095546"/>
    </source>
</evidence>
<dbReference type="RefSeq" id="WP_148485485.1">
    <property type="nucleotide sequence ID" value="NZ_CABIWZ010000015.1"/>
</dbReference>
<keyword evidence="3" id="KW-1185">Reference proteome</keyword>
<dbReference type="Proteomes" id="UP000095546">
    <property type="component" value="Unassembled WGS sequence"/>
</dbReference>
<accession>A0A174B731</accession>
<proteinExistence type="predicted"/>
<dbReference type="InterPro" id="IPR029052">
    <property type="entry name" value="Metallo-depent_PP-like"/>
</dbReference>
<dbReference type="STRING" id="187979.ERS852385_01779"/>
<organism evidence="2 3">
    <name type="scientific">Mitsuokella jalaludinii</name>
    <dbReference type="NCBI Taxonomy" id="187979"/>
    <lineage>
        <taxon>Bacteria</taxon>
        <taxon>Bacillati</taxon>
        <taxon>Bacillota</taxon>
        <taxon>Negativicutes</taxon>
        <taxon>Selenomonadales</taxon>
        <taxon>Selenomonadaceae</taxon>
        <taxon>Mitsuokella</taxon>
    </lineage>
</organism>
<dbReference type="Pfam" id="PF00149">
    <property type="entry name" value="Metallophos"/>
    <property type="match status" value="1"/>
</dbReference>
<reference evidence="2 3" key="1">
    <citation type="submission" date="2015-09" db="EMBL/GenBank/DDBJ databases">
        <authorList>
            <consortium name="Pathogen Informatics"/>
        </authorList>
    </citation>
    <scope>NUCLEOTIDE SEQUENCE [LARGE SCALE GENOMIC DNA]</scope>
    <source>
        <strain evidence="2 3">2789STDY5608828</strain>
    </source>
</reference>
<name>A0A174B731_9FIRM</name>
<dbReference type="AlphaFoldDB" id="A0A174B731"/>